<dbReference type="SUPFAM" id="SSF51161">
    <property type="entry name" value="Trimeric LpxA-like enzymes"/>
    <property type="match status" value="1"/>
</dbReference>
<dbReference type="PANTHER" id="PTHR43300:SF11">
    <property type="entry name" value="ACETYLTRANSFERASE RV3034C-RELATED"/>
    <property type="match status" value="1"/>
</dbReference>
<evidence type="ECO:0000313" key="2">
    <source>
        <dbReference type="EMBL" id="QZA78311.1"/>
    </source>
</evidence>
<dbReference type="PANTHER" id="PTHR43300">
    <property type="entry name" value="ACETYLTRANSFERASE"/>
    <property type="match status" value="1"/>
</dbReference>
<dbReference type="Pfam" id="PF00132">
    <property type="entry name" value="Hexapep"/>
    <property type="match status" value="1"/>
</dbReference>
<dbReference type="InterPro" id="IPR011004">
    <property type="entry name" value="Trimer_LpxA-like_sf"/>
</dbReference>
<dbReference type="RefSeq" id="WP_221006788.1">
    <property type="nucleotide sequence ID" value="NZ_CP081150.1"/>
</dbReference>
<accession>A0ABX8Z6Y2</accession>
<comment type="similarity">
    <text evidence="1">Belongs to the transferase hexapeptide repeat family.</text>
</comment>
<evidence type="ECO:0000256" key="1">
    <source>
        <dbReference type="ARBA" id="ARBA00007274"/>
    </source>
</evidence>
<evidence type="ECO:0000313" key="3">
    <source>
        <dbReference type="Proteomes" id="UP000825679"/>
    </source>
</evidence>
<dbReference type="InterPro" id="IPR001451">
    <property type="entry name" value="Hexapep"/>
</dbReference>
<reference evidence="2 3" key="1">
    <citation type="submission" date="2021-08" db="EMBL/GenBank/DDBJ databases">
        <title>complete genome sequencing of Deefgea sp. D25.</title>
        <authorList>
            <person name="Bae J.-W."/>
            <person name="Gim D.-H."/>
        </authorList>
    </citation>
    <scope>NUCLEOTIDE SEQUENCE [LARGE SCALE GENOMIC DNA]</scope>
    <source>
        <strain evidence="2 3">D25</strain>
    </source>
</reference>
<gene>
    <name evidence="2" type="ORF">K4H28_02520</name>
</gene>
<keyword evidence="3" id="KW-1185">Reference proteome</keyword>
<dbReference type="InterPro" id="IPR050179">
    <property type="entry name" value="Trans_hexapeptide_repeat"/>
</dbReference>
<name>A0ABX8Z6Y2_9NEIS</name>
<proteinExistence type="inferred from homology"/>
<organism evidence="2 3">
    <name type="scientific">Deefgea tanakiae</name>
    <dbReference type="NCBI Taxonomy" id="2865840"/>
    <lineage>
        <taxon>Bacteria</taxon>
        <taxon>Pseudomonadati</taxon>
        <taxon>Pseudomonadota</taxon>
        <taxon>Betaproteobacteria</taxon>
        <taxon>Neisseriales</taxon>
        <taxon>Chitinibacteraceae</taxon>
        <taxon>Deefgea</taxon>
    </lineage>
</organism>
<dbReference type="EMBL" id="CP081150">
    <property type="protein sequence ID" value="QZA78311.1"/>
    <property type="molecule type" value="Genomic_DNA"/>
</dbReference>
<dbReference type="Gene3D" id="2.160.10.10">
    <property type="entry name" value="Hexapeptide repeat proteins"/>
    <property type="match status" value="1"/>
</dbReference>
<sequence length="177" mass="19625">MFEIVKKFFARCQRMYSECKYDKYKNLNIGNGTQYALDNLDGIAPQLITIGAGCVIAPKAVILTHDACLLPTTGMYIFKRVHIGDRVFIGYGAVIMPGVTVGNDVVIGSNCVVTHDIPANSVVVGLPGRIICKTSELALRRQSQLTTPVFNWEKKITTQDIIRQQSVLMELFLSENK</sequence>
<protein>
    <submittedName>
        <fullName evidence="2">Uncharacterized protein</fullName>
    </submittedName>
</protein>
<dbReference type="Proteomes" id="UP000825679">
    <property type="component" value="Chromosome"/>
</dbReference>